<evidence type="ECO:0000313" key="1">
    <source>
        <dbReference type="EMBL" id="GAL05225.1"/>
    </source>
</evidence>
<protein>
    <submittedName>
        <fullName evidence="1">Hyothetical protein</fullName>
    </submittedName>
</protein>
<sequence length="172" mass="18955">MVDSTQYDGVETTVNEFRWEKSGNTDITLNEFFTYFSESTAFGTEDITHQVLTSSGWKGLFSYLQVVFATQTTALLTDAALTQDDEAGITLDANVYSLNGKKCMTFYQAKTTTTSPATSRMTPLLTKVRPGFTSPGAQKKKPTCCVIPATIKTLAAFSRSSPPMQATPRWMR</sequence>
<reference evidence="1 2" key="1">
    <citation type="journal article" date="2014" name="Genome Announc.">
        <title>Draft Genome Sequences of Two Vibrionaceae Species, Vibrio ponticus C121 and Photobacterium aphoticum C119, Isolated as Coral Reef Microbiota.</title>
        <authorList>
            <person name="Al-saari N."/>
            <person name="Meirelles P.M."/>
            <person name="Mino S."/>
            <person name="Suda W."/>
            <person name="Oshima K."/>
            <person name="Hattori M."/>
            <person name="Ohkuma M."/>
            <person name="Thompson F.L."/>
            <person name="Gomez-Gil B."/>
            <person name="Sawabe T."/>
            <person name="Sawabe T."/>
        </authorList>
    </citation>
    <scope>NUCLEOTIDE SEQUENCE [LARGE SCALE GENOMIC DNA]</scope>
    <source>
        <strain evidence="1 2">JCM 19237</strain>
    </source>
</reference>
<accession>A0A090QPW9</accession>
<proteinExistence type="predicted"/>
<name>A0A090QPW9_9GAMM</name>
<gene>
    <name evidence="1" type="ORF">JCM19237_3608</name>
</gene>
<evidence type="ECO:0000313" key="2">
    <source>
        <dbReference type="Proteomes" id="UP000029227"/>
    </source>
</evidence>
<dbReference type="EMBL" id="BBMN01000006">
    <property type="protein sequence ID" value="GAL05225.1"/>
    <property type="molecule type" value="Genomic_DNA"/>
</dbReference>
<dbReference type="STRING" id="754436.JCM19237_3608"/>
<dbReference type="Proteomes" id="UP000029227">
    <property type="component" value="Unassembled WGS sequence"/>
</dbReference>
<comment type="caution">
    <text evidence="1">The sequence shown here is derived from an EMBL/GenBank/DDBJ whole genome shotgun (WGS) entry which is preliminary data.</text>
</comment>
<dbReference type="AlphaFoldDB" id="A0A090QPW9"/>
<organism evidence="1 2">
    <name type="scientific">Photobacterium aphoticum</name>
    <dbReference type="NCBI Taxonomy" id="754436"/>
    <lineage>
        <taxon>Bacteria</taxon>
        <taxon>Pseudomonadati</taxon>
        <taxon>Pseudomonadota</taxon>
        <taxon>Gammaproteobacteria</taxon>
        <taxon>Vibrionales</taxon>
        <taxon>Vibrionaceae</taxon>
        <taxon>Photobacterium</taxon>
    </lineage>
</organism>